<accession>A0A6L6LY32</accession>
<dbReference type="AlphaFoldDB" id="A0A6L6LY32"/>
<evidence type="ECO:0000313" key="3">
    <source>
        <dbReference type="Proteomes" id="UP000472755"/>
    </source>
</evidence>
<keyword evidence="1" id="KW-1133">Transmembrane helix</keyword>
<sequence length="137" mass="15499">MEIKKFLEFLSPFAILLVIIVEQRLSLLKNEGSVVMKRLAARLLSLMGVFVLCLGVMGSAIAASPVILQDTTVGTQTRTLCNHAYRYLERTETQYVYSGALNRTYKYIIEYYRCADCGYTYPVTIDCGWFSGEVVGW</sequence>
<evidence type="ECO:0000256" key="1">
    <source>
        <dbReference type="SAM" id="Phobius"/>
    </source>
</evidence>
<gene>
    <name evidence="2" type="ORF">GMD59_18435</name>
</gene>
<feature type="transmembrane region" description="Helical" evidence="1">
    <location>
        <begin position="43"/>
        <end position="68"/>
    </location>
</feature>
<keyword evidence="1" id="KW-0472">Membrane</keyword>
<dbReference type="Proteomes" id="UP000472755">
    <property type="component" value="Unassembled WGS sequence"/>
</dbReference>
<dbReference type="EMBL" id="WMZU01000060">
    <property type="protein sequence ID" value="MTS29238.1"/>
    <property type="molecule type" value="Genomic_DNA"/>
</dbReference>
<keyword evidence="1" id="KW-0812">Transmembrane</keyword>
<name>A0A6L6LY32_9FIRM</name>
<proteinExistence type="predicted"/>
<reference evidence="2 3" key="1">
    <citation type="journal article" date="2019" name="Nat. Med.">
        <title>A library of human gut bacterial isolates paired with longitudinal multiomics data enables mechanistic microbiome research.</title>
        <authorList>
            <person name="Poyet M."/>
            <person name="Groussin M."/>
            <person name="Gibbons S.M."/>
            <person name="Avila-Pacheco J."/>
            <person name="Jiang X."/>
            <person name="Kearney S.M."/>
            <person name="Perrotta A.R."/>
            <person name="Berdy B."/>
            <person name="Zhao S."/>
            <person name="Lieberman T.D."/>
            <person name="Swanson P.K."/>
            <person name="Smith M."/>
            <person name="Roesemann S."/>
            <person name="Alexander J.E."/>
            <person name="Rich S.A."/>
            <person name="Livny J."/>
            <person name="Vlamakis H."/>
            <person name="Clish C."/>
            <person name="Bullock K."/>
            <person name="Deik A."/>
            <person name="Scott J."/>
            <person name="Pierce K.A."/>
            <person name="Xavier R.J."/>
            <person name="Alm E.J."/>
        </authorList>
    </citation>
    <scope>NUCLEOTIDE SEQUENCE [LARGE SCALE GENOMIC DNA]</scope>
    <source>
        <strain evidence="2 3">BIOML-A4</strain>
    </source>
</reference>
<organism evidence="2 3">
    <name type="scientific">Ruthenibacterium lactatiformans</name>
    <dbReference type="NCBI Taxonomy" id="1550024"/>
    <lineage>
        <taxon>Bacteria</taxon>
        <taxon>Bacillati</taxon>
        <taxon>Bacillota</taxon>
        <taxon>Clostridia</taxon>
        <taxon>Eubacteriales</taxon>
        <taxon>Oscillospiraceae</taxon>
        <taxon>Ruthenibacterium</taxon>
    </lineage>
</organism>
<comment type="caution">
    <text evidence="2">The sequence shown here is derived from an EMBL/GenBank/DDBJ whole genome shotgun (WGS) entry which is preliminary data.</text>
</comment>
<feature type="transmembrane region" description="Helical" evidence="1">
    <location>
        <begin position="6"/>
        <end position="22"/>
    </location>
</feature>
<protein>
    <submittedName>
        <fullName evidence="2">Uncharacterized protein</fullName>
    </submittedName>
</protein>
<evidence type="ECO:0000313" key="2">
    <source>
        <dbReference type="EMBL" id="MTS29238.1"/>
    </source>
</evidence>